<comment type="caution">
    <text evidence="18">The sequence shown here is derived from an EMBL/GenBank/DDBJ whole genome shotgun (WGS) entry which is preliminary data.</text>
</comment>
<keyword evidence="6 14" id="KW-0132">Cell division</keyword>
<sequence>MIHLDLTEQGIKHIHFIGIGGISMSGIAELLLSFNYIVSGSDTHPSKITERLSQKGATIHIGHSSENIQDCDLVVYTAAIKTDNPELKKARELNIPIIDRAKMLGLLMKKFTNSIAVSGTHGKTTTTSMVSLILEHSGFQPTILVGGELDEIGGNIKIGESDYLVTEACEYVESFLKFFPTLGIILNIEADHLDYFRDLQHITEAFTKFARLIPKDGHLVAFHDDENVRLLLPQVDCQVITYGMKETSDYMAKNILYNEMGFPSFDVYFRGESLGRFQLSIPGYHNICNALAAIAATHTLGAPVEKIREKLNYFRGTHRRFDILGTAGDRTIVDDYAHHPTEIQATLQAASKYPHHRLWCIFQPHTFTRTKSLLNDFAVSFHWADKVIIADIYAAREKDTGEIHAKDLVHAIRQHHPDVIYMENFEKIAEYLSIHTQPKDLVLTMGAGDIYKVGEMLLEKLKNTKAAAV</sequence>
<evidence type="ECO:0000256" key="14">
    <source>
        <dbReference type="HAMAP-Rule" id="MF_00046"/>
    </source>
</evidence>
<evidence type="ECO:0000256" key="11">
    <source>
        <dbReference type="ARBA" id="ARBA00023306"/>
    </source>
</evidence>
<keyword evidence="5 14" id="KW-0436">Ligase</keyword>
<dbReference type="GO" id="GO:0051301">
    <property type="term" value="P:cell division"/>
    <property type="evidence" value="ECO:0007669"/>
    <property type="project" value="UniProtKB-KW"/>
</dbReference>
<keyword evidence="7 14" id="KW-0547">Nucleotide-binding</keyword>
<dbReference type="Proteomes" id="UP000070456">
    <property type="component" value="Unassembled WGS sequence"/>
</dbReference>
<dbReference type="EC" id="6.3.2.8" evidence="3 14"/>
<evidence type="ECO:0000256" key="2">
    <source>
        <dbReference type="ARBA" id="ARBA00004752"/>
    </source>
</evidence>
<evidence type="ECO:0000256" key="4">
    <source>
        <dbReference type="ARBA" id="ARBA00022490"/>
    </source>
</evidence>
<evidence type="ECO:0000256" key="13">
    <source>
        <dbReference type="ARBA" id="ARBA00047833"/>
    </source>
</evidence>
<dbReference type="SUPFAM" id="SSF53244">
    <property type="entry name" value="MurD-like peptide ligases, peptide-binding domain"/>
    <property type="match status" value="1"/>
</dbReference>
<name>A0A140L7Q0_9FIRM</name>
<feature type="domain" description="Mur ligase N-terminal catalytic" evidence="15">
    <location>
        <begin position="13"/>
        <end position="111"/>
    </location>
</feature>
<comment type="similarity">
    <text evidence="14">Belongs to the MurCDEF family.</text>
</comment>
<dbReference type="PATRIC" id="fig|520762.4.peg.1003"/>
<dbReference type="HAMAP" id="MF_00046">
    <property type="entry name" value="MurC"/>
    <property type="match status" value="1"/>
</dbReference>
<evidence type="ECO:0000256" key="6">
    <source>
        <dbReference type="ARBA" id="ARBA00022618"/>
    </source>
</evidence>
<evidence type="ECO:0000313" key="18">
    <source>
        <dbReference type="EMBL" id="KXG76575.1"/>
    </source>
</evidence>
<feature type="domain" description="Mur ligase central" evidence="17">
    <location>
        <begin position="117"/>
        <end position="296"/>
    </location>
</feature>
<dbReference type="EMBL" id="LOEE01000026">
    <property type="protein sequence ID" value="KXG76575.1"/>
    <property type="molecule type" value="Genomic_DNA"/>
</dbReference>
<dbReference type="PANTHER" id="PTHR43445">
    <property type="entry name" value="UDP-N-ACETYLMURAMATE--L-ALANINE LIGASE-RELATED"/>
    <property type="match status" value="1"/>
</dbReference>
<evidence type="ECO:0000313" key="19">
    <source>
        <dbReference type="Proteomes" id="UP000070456"/>
    </source>
</evidence>
<proteinExistence type="inferred from homology"/>
<dbReference type="InterPro" id="IPR004101">
    <property type="entry name" value="Mur_ligase_C"/>
</dbReference>
<accession>A0A140L7Q0</accession>
<dbReference type="RefSeq" id="WP_068555278.1">
    <property type="nucleotide sequence ID" value="NZ_LOEE01000026.1"/>
</dbReference>
<dbReference type="Gene3D" id="3.90.190.20">
    <property type="entry name" value="Mur ligase, C-terminal domain"/>
    <property type="match status" value="1"/>
</dbReference>
<dbReference type="GO" id="GO:0009252">
    <property type="term" value="P:peptidoglycan biosynthetic process"/>
    <property type="evidence" value="ECO:0007669"/>
    <property type="project" value="UniProtKB-UniRule"/>
</dbReference>
<dbReference type="Gene3D" id="3.40.1190.10">
    <property type="entry name" value="Mur-like, catalytic domain"/>
    <property type="match status" value="1"/>
</dbReference>
<evidence type="ECO:0000259" key="17">
    <source>
        <dbReference type="Pfam" id="PF08245"/>
    </source>
</evidence>
<keyword evidence="4 14" id="KW-0963">Cytoplasm</keyword>
<dbReference type="Gene3D" id="3.40.50.720">
    <property type="entry name" value="NAD(P)-binding Rossmann-like Domain"/>
    <property type="match status" value="1"/>
</dbReference>
<dbReference type="GO" id="GO:0008763">
    <property type="term" value="F:UDP-N-acetylmuramate-L-alanine ligase activity"/>
    <property type="evidence" value="ECO:0007669"/>
    <property type="project" value="UniProtKB-UniRule"/>
</dbReference>
<comment type="pathway">
    <text evidence="2 14">Cell wall biogenesis; peptidoglycan biosynthesis.</text>
</comment>
<dbReference type="AlphaFoldDB" id="A0A140L7Q0"/>
<dbReference type="STRING" id="520762.AN619_09000"/>
<keyword evidence="11 14" id="KW-0131">Cell cycle</keyword>
<dbReference type="InterPro" id="IPR050061">
    <property type="entry name" value="MurCDEF_pg_biosynth"/>
</dbReference>
<keyword evidence="9 14" id="KW-0133">Cell shape</keyword>
<comment type="catalytic activity">
    <reaction evidence="13 14">
        <text>UDP-N-acetyl-alpha-D-muramate + L-alanine + ATP = UDP-N-acetyl-alpha-D-muramoyl-L-alanine + ADP + phosphate + H(+)</text>
        <dbReference type="Rhea" id="RHEA:23372"/>
        <dbReference type="ChEBI" id="CHEBI:15378"/>
        <dbReference type="ChEBI" id="CHEBI:30616"/>
        <dbReference type="ChEBI" id="CHEBI:43474"/>
        <dbReference type="ChEBI" id="CHEBI:57972"/>
        <dbReference type="ChEBI" id="CHEBI:70757"/>
        <dbReference type="ChEBI" id="CHEBI:83898"/>
        <dbReference type="ChEBI" id="CHEBI:456216"/>
        <dbReference type="EC" id="6.3.2.8"/>
    </reaction>
</comment>
<feature type="binding site" evidence="14">
    <location>
        <begin position="119"/>
        <end position="125"/>
    </location>
    <ligand>
        <name>ATP</name>
        <dbReference type="ChEBI" id="CHEBI:30616"/>
    </ligand>
</feature>
<dbReference type="GO" id="GO:0008360">
    <property type="term" value="P:regulation of cell shape"/>
    <property type="evidence" value="ECO:0007669"/>
    <property type="project" value="UniProtKB-KW"/>
</dbReference>
<dbReference type="Pfam" id="PF02875">
    <property type="entry name" value="Mur_ligase_C"/>
    <property type="match status" value="1"/>
</dbReference>
<evidence type="ECO:0000259" key="16">
    <source>
        <dbReference type="Pfam" id="PF02875"/>
    </source>
</evidence>
<evidence type="ECO:0000256" key="9">
    <source>
        <dbReference type="ARBA" id="ARBA00022960"/>
    </source>
</evidence>
<evidence type="ECO:0000256" key="3">
    <source>
        <dbReference type="ARBA" id="ARBA00012211"/>
    </source>
</evidence>
<dbReference type="InterPro" id="IPR005758">
    <property type="entry name" value="UDP-N-AcMur_Ala_ligase_MurC"/>
</dbReference>
<dbReference type="InterPro" id="IPR036565">
    <property type="entry name" value="Mur-like_cat_sf"/>
</dbReference>
<dbReference type="UniPathway" id="UPA00219"/>
<organism evidence="18 19">
    <name type="scientific">Thermotalea metallivorans</name>
    <dbReference type="NCBI Taxonomy" id="520762"/>
    <lineage>
        <taxon>Bacteria</taxon>
        <taxon>Bacillati</taxon>
        <taxon>Bacillota</taxon>
        <taxon>Clostridia</taxon>
        <taxon>Peptostreptococcales</taxon>
        <taxon>Thermotaleaceae</taxon>
        <taxon>Thermotalea</taxon>
    </lineage>
</organism>
<dbReference type="Pfam" id="PF01225">
    <property type="entry name" value="Mur_ligase"/>
    <property type="match status" value="1"/>
</dbReference>
<dbReference type="InterPro" id="IPR036615">
    <property type="entry name" value="Mur_ligase_C_dom_sf"/>
</dbReference>
<evidence type="ECO:0000256" key="7">
    <source>
        <dbReference type="ARBA" id="ARBA00022741"/>
    </source>
</evidence>
<feature type="domain" description="Mur ligase C-terminal" evidence="16">
    <location>
        <begin position="319"/>
        <end position="448"/>
    </location>
</feature>
<dbReference type="NCBIfam" id="TIGR01082">
    <property type="entry name" value="murC"/>
    <property type="match status" value="1"/>
</dbReference>
<evidence type="ECO:0000256" key="10">
    <source>
        <dbReference type="ARBA" id="ARBA00022984"/>
    </source>
</evidence>
<keyword evidence="8 14" id="KW-0067">ATP-binding</keyword>
<evidence type="ECO:0000256" key="5">
    <source>
        <dbReference type="ARBA" id="ARBA00022598"/>
    </source>
</evidence>
<dbReference type="OrthoDB" id="9804126at2"/>
<evidence type="ECO:0000259" key="15">
    <source>
        <dbReference type="Pfam" id="PF01225"/>
    </source>
</evidence>
<dbReference type="Pfam" id="PF08245">
    <property type="entry name" value="Mur_ligase_M"/>
    <property type="match status" value="1"/>
</dbReference>
<gene>
    <name evidence="14 18" type="primary">murC</name>
    <name evidence="18" type="ORF">AN619_09000</name>
</gene>
<keyword evidence="12 14" id="KW-0961">Cell wall biogenesis/degradation</keyword>
<dbReference type="InterPro" id="IPR000713">
    <property type="entry name" value="Mur_ligase_N"/>
</dbReference>
<evidence type="ECO:0000256" key="1">
    <source>
        <dbReference type="ARBA" id="ARBA00004496"/>
    </source>
</evidence>
<keyword evidence="10 14" id="KW-0573">Peptidoglycan synthesis</keyword>
<reference evidence="18 19" key="1">
    <citation type="submission" date="2015-12" db="EMBL/GenBank/DDBJ databases">
        <title>Draft genome sequence of the thermoanaerobe Thermotalea metallivorans, an isolate from the runoff channel of the Great Artesian Basin, Australia.</title>
        <authorList>
            <person name="Patel B.K."/>
        </authorList>
    </citation>
    <scope>NUCLEOTIDE SEQUENCE [LARGE SCALE GENOMIC DNA]</scope>
    <source>
        <strain evidence="18 19">B2-1</strain>
    </source>
</reference>
<keyword evidence="19" id="KW-1185">Reference proteome</keyword>
<dbReference type="InterPro" id="IPR013221">
    <property type="entry name" value="Mur_ligase_cen"/>
</dbReference>
<dbReference type="GO" id="GO:0005737">
    <property type="term" value="C:cytoplasm"/>
    <property type="evidence" value="ECO:0007669"/>
    <property type="project" value="UniProtKB-SubCell"/>
</dbReference>
<dbReference type="GO" id="GO:0071555">
    <property type="term" value="P:cell wall organization"/>
    <property type="evidence" value="ECO:0007669"/>
    <property type="project" value="UniProtKB-KW"/>
</dbReference>
<protein>
    <recommendedName>
        <fullName evidence="3 14">UDP-N-acetylmuramate--L-alanine ligase</fullName>
        <ecNumber evidence="3 14">6.3.2.8</ecNumber>
    </recommendedName>
    <alternativeName>
        <fullName evidence="14">UDP-N-acetylmuramoyl-L-alanine synthetase</fullName>
    </alternativeName>
</protein>
<dbReference type="PANTHER" id="PTHR43445:SF3">
    <property type="entry name" value="UDP-N-ACETYLMURAMATE--L-ALANINE LIGASE"/>
    <property type="match status" value="1"/>
</dbReference>
<comment type="function">
    <text evidence="14">Cell wall formation.</text>
</comment>
<dbReference type="GO" id="GO:0005524">
    <property type="term" value="F:ATP binding"/>
    <property type="evidence" value="ECO:0007669"/>
    <property type="project" value="UniProtKB-UniRule"/>
</dbReference>
<dbReference type="SUPFAM" id="SSF51984">
    <property type="entry name" value="MurCD N-terminal domain"/>
    <property type="match status" value="1"/>
</dbReference>
<comment type="subcellular location">
    <subcellularLocation>
        <location evidence="1 14">Cytoplasm</location>
    </subcellularLocation>
</comment>
<evidence type="ECO:0000256" key="8">
    <source>
        <dbReference type="ARBA" id="ARBA00022840"/>
    </source>
</evidence>
<dbReference type="SUPFAM" id="SSF53623">
    <property type="entry name" value="MurD-like peptide ligases, catalytic domain"/>
    <property type="match status" value="1"/>
</dbReference>
<evidence type="ECO:0000256" key="12">
    <source>
        <dbReference type="ARBA" id="ARBA00023316"/>
    </source>
</evidence>